<dbReference type="OMA" id="VWWGIFI"/>
<dbReference type="InterPro" id="IPR010721">
    <property type="entry name" value="UstE-like"/>
</dbReference>
<keyword evidence="1" id="KW-0812">Transmembrane</keyword>
<sequence>MYFAFAATVAIPFRGQPCRGIAKQSGLHLSKVQLPARSTLPRRYQSASSPRRASECKATLSFHLKIAAGVTLVYQTVFYICSVYFKTERLVDLAGTSNIAVLALLSLRVSRSLSARHLLVSLGITVWALRLGTFLVGRIAKWRHDRRFHQMALEPVRMVQLWSFQGIWVWMTALPALALSTARTTPLAWSDPLAVALFLLGLTLEAVADAQKEGARNEKGWPERGLWRLSRHPNYFGEIMIWTALYVGAAPALLGAGHIAILSPVVVTCLIMFLSGVPILENSANSKFETDPEYRDYKARTSVLIPFPPRLYERLPLSLKRTLFLDFPMYNSTLKKEG</sequence>
<protein>
    <submittedName>
        <fullName evidence="2">Uncharacterized protein</fullName>
    </submittedName>
</protein>
<dbReference type="KEGG" id="ccp:CHC_T00005681001"/>
<keyword evidence="1" id="KW-1133">Transmembrane helix</keyword>
<dbReference type="Gramene" id="CDF37470">
    <property type="protein sequence ID" value="CDF37470"/>
    <property type="gene ID" value="CHC_T00005681001"/>
</dbReference>
<dbReference type="PANTHER" id="PTHR32251:SF17">
    <property type="entry name" value="STEROID 5-ALPHA REDUCTASE C-TERMINAL DOMAIN-CONTAINING PROTEIN"/>
    <property type="match status" value="1"/>
</dbReference>
<evidence type="ECO:0000313" key="3">
    <source>
        <dbReference type="Proteomes" id="UP000012073"/>
    </source>
</evidence>
<dbReference type="GO" id="GO:0016020">
    <property type="term" value="C:membrane"/>
    <property type="evidence" value="ECO:0007669"/>
    <property type="project" value="TreeGrafter"/>
</dbReference>
<feature type="transmembrane region" description="Helical" evidence="1">
    <location>
        <begin position="66"/>
        <end position="85"/>
    </location>
</feature>
<dbReference type="OrthoDB" id="201504at2759"/>
<dbReference type="EMBL" id="HG001842">
    <property type="protein sequence ID" value="CDF37470.1"/>
    <property type="molecule type" value="Genomic_DNA"/>
</dbReference>
<dbReference type="PANTHER" id="PTHR32251">
    <property type="entry name" value="3-OXO-5-ALPHA-STEROID 4-DEHYDROGENASE"/>
    <property type="match status" value="1"/>
</dbReference>
<evidence type="ECO:0000313" key="2">
    <source>
        <dbReference type="EMBL" id="CDF37470.1"/>
    </source>
</evidence>
<dbReference type="PhylomeDB" id="R7QJA0"/>
<dbReference type="Gene3D" id="1.20.120.1630">
    <property type="match status" value="1"/>
</dbReference>
<dbReference type="Pfam" id="PF06966">
    <property type="entry name" value="DUF1295"/>
    <property type="match status" value="1"/>
</dbReference>
<proteinExistence type="predicted"/>
<dbReference type="AlphaFoldDB" id="R7QJA0"/>
<reference evidence="3" key="1">
    <citation type="journal article" date="2013" name="Proc. Natl. Acad. Sci. U.S.A.">
        <title>Genome structure and metabolic features in the red seaweed Chondrus crispus shed light on evolution of the Archaeplastida.</title>
        <authorList>
            <person name="Collen J."/>
            <person name="Porcel B."/>
            <person name="Carre W."/>
            <person name="Ball S.G."/>
            <person name="Chaparro C."/>
            <person name="Tonon T."/>
            <person name="Barbeyron T."/>
            <person name="Michel G."/>
            <person name="Noel B."/>
            <person name="Valentin K."/>
            <person name="Elias M."/>
            <person name="Artiguenave F."/>
            <person name="Arun A."/>
            <person name="Aury J.M."/>
            <person name="Barbosa-Neto J.F."/>
            <person name="Bothwell J.H."/>
            <person name="Bouget F.Y."/>
            <person name="Brillet L."/>
            <person name="Cabello-Hurtado F."/>
            <person name="Capella-Gutierrez S."/>
            <person name="Charrier B."/>
            <person name="Cladiere L."/>
            <person name="Cock J.M."/>
            <person name="Coelho S.M."/>
            <person name="Colleoni C."/>
            <person name="Czjzek M."/>
            <person name="Da Silva C."/>
            <person name="Delage L."/>
            <person name="Denoeud F."/>
            <person name="Deschamps P."/>
            <person name="Dittami S.M."/>
            <person name="Gabaldon T."/>
            <person name="Gachon C.M."/>
            <person name="Groisillier A."/>
            <person name="Herve C."/>
            <person name="Jabbari K."/>
            <person name="Katinka M."/>
            <person name="Kloareg B."/>
            <person name="Kowalczyk N."/>
            <person name="Labadie K."/>
            <person name="Leblanc C."/>
            <person name="Lopez P.J."/>
            <person name="McLachlan D.H."/>
            <person name="Meslet-Cladiere L."/>
            <person name="Moustafa A."/>
            <person name="Nehr Z."/>
            <person name="Nyvall Collen P."/>
            <person name="Panaud O."/>
            <person name="Partensky F."/>
            <person name="Poulain J."/>
            <person name="Rensing S.A."/>
            <person name="Rousvoal S."/>
            <person name="Samson G."/>
            <person name="Symeonidi A."/>
            <person name="Weissenbach J."/>
            <person name="Zambounis A."/>
            <person name="Wincker P."/>
            <person name="Boyen C."/>
        </authorList>
    </citation>
    <scope>NUCLEOTIDE SEQUENCE [LARGE SCALE GENOMIC DNA]</scope>
    <source>
        <strain evidence="3">cv. Stackhouse</strain>
    </source>
</reference>
<name>R7QJA0_CHOCR</name>
<accession>R7QJA0</accession>
<keyword evidence="3" id="KW-1185">Reference proteome</keyword>
<gene>
    <name evidence="2" type="ORF">CHC_T00005681001</name>
</gene>
<dbReference type="Proteomes" id="UP000012073">
    <property type="component" value="Unassembled WGS sequence"/>
</dbReference>
<evidence type="ECO:0000256" key="1">
    <source>
        <dbReference type="SAM" id="Phobius"/>
    </source>
</evidence>
<feature type="transmembrane region" description="Helical" evidence="1">
    <location>
        <begin position="161"/>
        <end position="181"/>
    </location>
</feature>
<feature type="transmembrane region" description="Helical" evidence="1">
    <location>
        <begin position="119"/>
        <end position="140"/>
    </location>
</feature>
<feature type="transmembrane region" description="Helical" evidence="1">
    <location>
        <begin position="235"/>
        <end position="253"/>
    </location>
</feature>
<keyword evidence="1" id="KW-0472">Membrane</keyword>
<dbReference type="GeneID" id="17325014"/>
<dbReference type="RefSeq" id="XP_005717289.1">
    <property type="nucleotide sequence ID" value="XM_005717232.1"/>
</dbReference>
<organism evidence="2 3">
    <name type="scientific">Chondrus crispus</name>
    <name type="common">Carrageen Irish moss</name>
    <name type="synonym">Polymorpha crispa</name>
    <dbReference type="NCBI Taxonomy" id="2769"/>
    <lineage>
        <taxon>Eukaryota</taxon>
        <taxon>Rhodophyta</taxon>
        <taxon>Florideophyceae</taxon>
        <taxon>Rhodymeniophycidae</taxon>
        <taxon>Gigartinales</taxon>
        <taxon>Gigartinaceae</taxon>
        <taxon>Chondrus</taxon>
    </lineage>
</organism>
<dbReference type="PROSITE" id="PS50244">
    <property type="entry name" value="S5A_REDUCTASE"/>
    <property type="match status" value="1"/>
</dbReference>